<dbReference type="RefSeq" id="WP_377405724.1">
    <property type="nucleotide sequence ID" value="NZ_JBHTFQ010000009.1"/>
</dbReference>
<name>A0ABW2UND6_9RHOB</name>
<sequence length="104" mass="10773">MANIMLSGDLGIKDAAGLIRKLNEALMLADVTVETRDVRSADSAVAQVLVAAFRSAGMMGRSLCVTLPPEAALSQLLRRLGLVGEGGPLIVAEGRIIGIEEGTV</sequence>
<evidence type="ECO:0000259" key="1">
    <source>
        <dbReference type="PROSITE" id="PS50801"/>
    </source>
</evidence>
<dbReference type="Pfam" id="PF13466">
    <property type="entry name" value="STAS_2"/>
    <property type="match status" value="1"/>
</dbReference>
<evidence type="ECO:0000313" key="3">
    <source>
        <dbReference type="Proteomes" id="UP001596516"/>
    </source>
</evidence>
<reference evidence="3" key="1">
    <citation type="journal article" date="2019" name="Int. J. Syst. Evol. Microbiol.">
        <title>The Global Catalogue of Microorganisms (GCM) 10K type strain sequencing project: providing services to taxonomists for standard genome sequencing and annotation.</title>
        <authorList>
            <consortium name="The Broad Institute Genomics Platform"/>
            <consortium name="The Broad Institute Genome Sequencing Center for Infectious Disease"/>
            <person name="Wu L."/>
            <person name="Ma J."/>
        </authorList>
    </citation>
    <scope>NUCLEOTIDE SEQUENCE [LARGE SCALE GENOMIC DNA]</scope>
    <source>
        <strain evidence="3">CGMCC 1.12750</strain>
    </source>
</reference>
<comment type="caution">
    <text evidence="2">The sequence shown here is derived from an EMBL/GenBank/DDBJ whole genome shotgun (WGS) entry which is preliminary data.</text>
</comment>
<keyword evidence="3" id="KW-1185">Reference proteome</keyword>
<organism evidence="2 3">
    <name type="scientific">Plastorhodobacter daqingensis</name>
    <dbReference type="NCBI Taxonomy" id="1387281"/>
    <lineage>
        <taxon>Bacteria</taxon>
        <taxon>Pseudomonadati</taxon>
        <taxon>Pseudomonadota</taxon>
        <taxon>Alphaproteobacteria</taxon>
        <taxon>Rhodobacterales</taxon>
        <taxon>Paracoccaceae</taxon>
        <taxon>Plastorhodobacter</taxon>
    </lineage>
</organism>
<dbReference type="SUPFAM" id="SSF52091">
    <property type="entry name" value="SpoIIaa-like"/>
    <property type="match status" value="1"/>
</dbReference>
<dbReference type="InterPro" id="IPR002645">
    <property type="entry name" value="STAS_dom"/>
</dbReference>
<dbReference type="InterPro" id="IPR036513">
    <property type="entry name" value="STAS_dom_sf"/>
</dbReference>
<accession>A0ABW2UND6</accession>
<protein>
    <submittedName>
        <fullName evidence="2">STAS domain-containing protein</fullName>
    </submittedName>
</protein>
<gene>
    <name evidence="2" type="ORF">ACFQXB_15635</name>
</gene>
<dbReference type="EMBL" id="JBHTFQ010000009">
    <property type="protein sequence ID" value="MFC7705620.1"/>
    <property type="molecule type" value="Genomic_DNA"/>
</dbReference>
<dbReference type="PROSITE" id="PS50801">
    <property type="entry name" value="STAS"/>
    <property type="match status" value="1"/>
</dbReference>
<proteinExistence type="predicted"/>
<evidence type="ECO:0000313" key="2">
    <source>
        <dbReference type="EMBL" id="MFC7705620.1"/>
    </source>
</evidence>
<dbReference type="InterPro" id="IPR058548">
    <property type="entry name" value="MlaB-like_STAS"/>
</dbReference>
<dbReference type="Proteomes" id="UP001596516">
    <property type="component" value="Unassembled WGS sequence"/>
</dbReference>
<feature type="domain" description="STAS" evidence="1">
    <location>
        <begin position="1"/>
        <end position="104"/>
    </location>
</feature>
<dbReference type="Gene3D" id="3.30.750.24">
    <property type="entry name" value="STAS domain"/>
    <property type="match status" value="1"/>
</dbReference>